<evidence type="ECO:0000256" key="1">
    <source>
        <dbReference type="ARBA" id="ARBA00009085"/>
    </source>
</evidence>
<dbReference type="EMBL" id="CACRZD030000006">
    <property type="protein sequence ID" value="CAA6661668.1"/>
    <property type="molecule type" value="Genomic_DNA"/>
</dbReference>
<feature type="region of interest" description="Disordered" evidence="2">
    <location>
        <begin position="805"/>
        <end position="827"/>
    </location>
</feature>
<evidence type="ECO:0000313" key="4">
    <source>
        <dbReference type="EMBL" id="CAA2621996.1"/>
    </source>
</evidence>
<keyword evidence="5" id="KW-1185">Reference proteome</keyword>
<evidence type="ECO:0000259" key="3">
    <source>
        <dbReference type="PROSITE" id="PS50235"/>
    </source>
</evidence>
<feature type="region of interest" description="Disordered" evidence="2">
    <location>
        <begin position="1"/>
        <end position="24"/>
    </location>
</feature>
<dbReference type="PROSITE" id="PS00972">
    <property type="entry name" value="USP_1"/>
    <property type="match status" value="1"/>
</dbReference>
<feature type="region of interest" description="Disordered" evidence="2">
    <location>
        <begin position="751"/>
        <end position="789"/>
    </location>
</feature>
<dbReference type="InterPro" id="IPR038765">
    <property type="entry name" value="Papain-like_cys_pep_sf"/>
</dbReference>
<feature type="compositionally biased region" description="Basic and acidic residues" evidence="2">
    <location>
        <begin position="1"/>
        <end position="10"/>
    </location>
</feature>
<dbReference type="InterPro" id="IPR028889">
    <property type="entry name" value="USP"/>
</dbReference>
<comment type="similarity">
    <text evidence="1">Belongs to the peptidase C19 family.</text>
</comment>
<dbReference type="FunFam" id="3.90.70.10:FF:000078">
    <property type="entry name" value="Ubiquitin carboxyl-terminal hydrolase 23"/>
    <property type="match status" value="1"/>
</dbReference>
<feature type="region of interest" description="Disordered" evidence="2">
    <location>
        <begin position="427"/>
        <end position="484"/>
    </location>
</feature>
<feature type="compositionally biased region" description="Polar residues" evidence="2">
    <location>
        <begin position="427"/>
        <end position="453"/>
    </location>
</feature>
<evidence type="ECO:0000256" key="2">
    <source>
        <dbReference type="SAM" id="MobiDB-lite"/>
    </source>
</evidence>
<dbReference type="EMBL" id="LR743593">
    <property type="protein sequence ID" value="CAA2621996.1"/>
    <property type="molecule type" value="Genomic_DNA"/>
</dbReference>
<sequence length="827" mass="90743">MAEGAVERFKPRGGLPPPSQAASPRVLFSRGGIGWPRSSAAASSSSGVIGRKSDGGVFRPRGSDSEISFGITFRRIGAGLANLGNTCFLNSVLQCLTYTEPFAAYLQSGKHKSSCRTSGFCAMCALQNHVMDALQSTGKILRPFHLVKNLKCILKNFRYARQEDAHEYMVNLLESMHKCCLPSGIASESPSAYEKSLVHKIFGGHLRSQVKCLQCSFCSNKFDPFLDLSLEIMKADTLHKALSHFTAVEQLDGGAKQYQCQQCKQKVKAVKQLTIHKAPYVLTVHLKRFGTALLGQKIDKKIEFEPSLDLKKYVSGPNVIHTLWCAGTCWLCYSTHSGHYYCFVRTSSGVWYSLNDHQVFQVSEKTVLQQKAYMLFYVRNMSSAAQKVRNAVSKENGVPTGSVGRAIHDCVRESGIKHYSPCSNNGSNSLVGSMPPKSTQIEKQSAKNFSSIKEPSPSVSPLSSLTSEDLVSEGPAQKPSSGGSSIQLLEKDLMQTAQSKDRSGFTASKASERLSSADETLLSVKYCSVPAVAQSSHIETNLPHHSDCKVPIGTGPKDGILSGGGANEPLYPKIPENISAEGGQVDAICSKASTSSFSTQKEDVGSDEIHKAVMRRRRPTLPDLRNMTFGPGRLFAYLNLSKKKKQGRIKDCSTNRKRKHGLLGSADQGDQGPSTSAATKMEPPKKVRRRKGAVRTEKEICNRSEGVDRTSGRWTSETRLSLDESCSPSYHNSLNMLVRVWGRRQVFSQPDRTLSNEPKSIGSVVDKWGKEDGQGRRRKARRRRPRPTLVRNPFLGLAAVIAQKKPRIDQRSSGSKPFRIHGGGVKY</sequence>
<accession>A0A7I8IV30</accession>
<dbReference type="Gene3D" id="3.90.70.10">
    <property type="entry name" value="Cysteine proteinases"/>
    <property type="match status" value="1"/>
</dbReference>
<dbReference type="InterPro" id="IPR050164">
    <property type="entry name" value="Peptidase_C19"/>
</dbReference>
<proteinExistence type="inferred from homology"/>
<dbReference type="GO" id="GO:0016579">
    <property type="term" value="P:protein deubiquitination"/>
    <property type="evidence" value="ECO:0007669"/>
    <property type="project" value="InterPro"/>
</dbReference>
<evidence type="ECO:0000313" key="5">
    <source>
        <dbReference type="Proteomes" id="UP001189122"/>
    </source>
</evidence>
<dbReference type="SUPFAM" id="SSF54001">
    <property type="entry name" value="Cysteine proteinases"/>
    <property type="match status" value="1"/>
</dbReference>
<name>A0A7I8IV30_SPIIN</name>
<protein>
    <recommendedName>
        <fullName evidence="3">USP domain-containing protein</fullName>
    </recommendedName>
</protein>
<dbReference type="Proteomes" id="UP001189122">
    <property type="component" value="Unassembled WGS sequence"/>
</dbReference>
<dbReference type="InterPro" id="IPR018200">
    <property type="entry name" value="USP_CS"/>
</dbReference>
<dbReference type="GO" id="GO:0005634">
    <property type="term" value="C:nucleus"/>
    <property type="evidence" value="ECO:0007669"/>
    <property type="project" value="TreeGrafter"/>
</dbReference>
<dbReference type="PROSITE" id="PS50235">
    <property type="entry name" value="USP_3"/>
    <property type="match status" value="1"/>
</dbReference>
<feature type="compositionally biased region" description="Low complexity" evidence="2">
    <location>
        <begin position="455"/>
        <end position="467"/>
    </location>
</feature>
<dbReference type="PANTHER" id="PTHR24006">
    <property type="entry name" value="UBIQUITIN CARBOXYL-TERMINAL HYDROLASE"/>
    <property type="match status" value="1"/>
</dbReference>
<dbReference type="PANTHER" id="PTHR24006:SF663">
    <property type="entry name" value="UBIQUITIN CARBOXYL-TERMINAL HYDROLASE 23"/>
    <property type="match status" value="1"/>
</dbReference>
<organism evidence="4">
    <name type="scientific">Spirodela intermedia</name>
    <name type="common">Intermediate duckweed</name>
    <dbReference type="NCBI Taxonomy" id="51605"/>
    <lineage>
        <taxon>Eukaryota</taxon>
        <taxon>Viridiplantae</taxon>
        <taxon>Streptophyta</taxon>
        <taxon>Embryophyta</taxon>
        <taxon>Tracheophyta</taxon>
        <taxon>Spermatophyta</taxon>
        <taxon>Magnoliopsida</taxon>
        <taxon>Liliopsida</taxon>
        <taxon>Araceae</taxon>
        <taxon>Lemnoideae</taxon>
        <taxon>Spirodela</taxon>
    </lineage>
</organism>
<gene>
    <name evidence="4" type="ORF">SI7747_06008063</name>
</gene>
<dbReference type="AlphaFoldDB" id="A0A7I8IV30"/>
<feature type="region of interest" description="Disordered" evidence="2">
    <location>
        <begin position="646"/>
        <end position="696"/>
    </location>
</feature>
<reference evidence="4 5" key="1">
    <citation type="submission" date="2019-12" db="EMBL/GenBank/DDBJ databases">
        <authorList>
            <person name="Scholz U."/>
            <person name="Mascher M."/>
            <person name="Fiebig A."/>
        </authorList>
    </citation>
    <scope>NUCLEOTIDE SEQUENCE</scope>
</reference>
<dbReference type="GO" id="GO:0005829">
    <property type="term" value="C:cytosol"/>
    <property type="evidence" value="ECO:0007669"/>
    <property type="project" value="TreeGrafter"/>
</dbReference>
<dbReference type="CDD" id="cd02661">
    <property type="entry name" value="Peptidase_C19E"/>
    <property type="match status" value="1"/>
</dbReference>
<feature type="domain" description="USP" evidence="3">
    <location>
        <begin position="78"/>
        <end position="380"/>
    </location>
</feature>
<dbReference type="GO" id="GO:0004843">
    <property type="term" value="F:cysteine-type deubiquitinase activity"/>
    <property type="evidence" value="ECO:0007669"/>
    <property type="project" value="InterPro"/>
</dbReference>
<dbReference type="Pfam" id="PF00443">
    <property type="entry name" value="UCH"/>
    <property type="match status" value="1"/>
</dbReference>
<dbReference type="InterPro" id="IPR001394">
    <property type="entry name" value="Peptidase_C19_UCH"/>
</dbReference>
<feature type="compositionally biased region" description="Basic residues" evidence="2">
    <location>
        <begin position="776"/>
        <end position="786"/>
    </location>
</feature>